<sequence>MVPDAEFRSYYGQPVIKAPTWKTPDVPVYFFLGGLAGASSAMAVLGEATGRARLARTSGVTSAAAAAGGTVALVHDLGRPERFLNMLRVFKPTSPLNIGSWVLAVFGTMSGAAAASTVTGLLPGPARVARAGAGLLSPVMMTYTAVLVADTAVPAWHEGRRELPFMFAGGSLIAGAGAALTAVPPAQAGPARAMATVGTGLELAAERRMTSRLGMLAEPYEQGRPARWMRAGQALAVAGAAGAVLGRRSRLAGALSGAALLAGSLCTRFGVFEAGMISAKDPKYTVVPQRERLNERASQPVTAAFVAAER</sequence>
<accession>A0A2P8E8X4</accession>
<feature type="transmembrane region" description="Helical" evidence="7">
    <location>
        <begin position="134"/>
        <end position="157"/>
    </location>
</feature>
<comment type="subcellular location">
    <subcellularLocation>
        <location evidence="1">Cell membrane</location>
        <topology evidence="1">Multi-pass membrane protein</topology>
    </subcellularLocation>
</comment>
<evidence type="ECO:0000313" key="8">
    <source>
        <dbReference type="EMBL" id="PSL05923.1"/>
    </source>
</evidence>
<keyword evidence="3" id="KW-1003">Cell membrane</keyword>
<dbReference type="Proteomes" id="UP000243528">
    <property type="component" value="Unassembled WGS sequence"/>
</dbReference>
<evidence type="ECO:0000256" key="5">
    <source>
        <dbReference type="ARBA" id="ARBA00022989"/>
    </source>
</evidence>
<evidence type="ECO:0000256" key="1">
    <source>
        <dbReference type="ARBA" id="ARBA00004651"/>
    </source>
</evidence>
<gene>
    <name evidence="8" type="ORF">CLV30_10375</name>
</gene>
<comment type="similarity">
    <text evidence="2">Belongs to the NrfD family.</text>
</comment>
<keyword evidence="5 7" id="KW-1133">Transmembrane helix</keyword>
<feature type="transmembrane region" description="Helical" evidence="7">
    <location>
        <begin position="163"/>
        <end position="183"/>
    </location>
</feature>
<evidence type="ECO:0000256" key="2">
    <source>
        <dbReference type="ARBA" id="ARBA00008929"/>
    </source>
</evidence>
<keyword evidence="9" id="KW-1185">Reference proteome</keyword>
<dbReference type="OrthoDB" id="112837at2"/>
<evidence type="ECO:0000256" key="6">
    <source>
        <dbReference type="ARBA" id="ARBA00023136"/>
    </source>
</evidence>
<keyword evidence="6 7" id="KW-0472">Membrane</keyword>
<dbReference type="InterPro" id="IPR005614">
    <property type="entry name" value="NrfD-like"/>
</dbReference>
<evidence type="ECO:0000256" key="3">
    <source>
        <dbReference type="ARBA" id="ARBA00022475"/>
    </source>
</evidence>
<evidence type="ECO:0000256" key="7">
    <source>
        <dbReference type="SAM" id="Phobius"/>
    </source>
</evidence>
<keyword evidence="4 7" id="KW-0812">Transmembrane</keyword>
<protein>
    <submittedName>
        <fullName evidence="8">Polysulfide reductase NrfD</fullName>
    </submittedName>
</protein>
<reference evidence="8 9" key="1">
    <citation type="submission" date="2018-03" db="EMBL/GenBank/DDBJ databases">
        <title>Genomic Encyclopedia of Archaeal and Bacterial Type Strains, Phase II (KMG-II): from individual species to whole genera.</title>
        <authorList>
            <person name="Goeker M."/>
        </authorList>
    </citation>
    <scope>NUCLEOTIDE SEQUENCE [LARGE SCALE GENOMIC DNA]</scope>
    <source>
        <strain evidence="8 9">DSM 45211</strain>
    </source>
</reference>
<dbReference type="Pfam" id="PF03916">
    <property type="entry name" value="NrfD"/>
    <property type="match status" value="1"/>
</dbReference>
<proteinExistence type="inferred from homology"/>
<dbReference type="EMBL" id="PYGE01000003">
    <property type="protein sequence ID" value="PSL05923.1"/>
    <property type="molecule type" value="Genomic_DNA"/>
</dbReference>
<evidence type="ECO:0000313" key="9">
    <source>
        <dbReference type="Proteomes" id="UP000243528"/>
    </source>
</evidence>
<dbReference type="AlphaFoldDB" id="A0A2P8E8X4"/>
<feature type="transmembrane region" description="Helical" evidence="7">
    <location>
        <begin position="28"/>
        <end position="46"/>
    </location>
</feature>
<dbReference type="GO" id="GO:0005886">
    <property type="term" value="C:plasma membrane"/>
    <property type="evidence" value="ECO:0007669"/>
    <property type="project" value="UniProtKB-SubCell"/>
</dbReference>
<dbReference type="Gene3D" id="1.20.1630.10">
    <property type="entry name" value="Formate dehydrogenase/DMSO reductase domain"/>
    <property type="match status" value="1"/>
</dbReference>
<evidence type="ECO:0000256" key="4">
    <source>
        <dbReference type="ARBA" id="ARBA00022692"/>
    </source>
</evidence>
<name>A0A2P8E8X4_9ACTN</name>
<feature type="transmembrane region" description="Helical" evidence="7">
    <location>
        <begin position="98"/>
        <end position="122"/>
    </location>
</feature>
<organism evidence="8 9">
    <name type="scientific">Haloactinopolyspora alba</name>
    <dbReference type="NCBI Taxonomy" id="648780"/>
    <lineage>
        <taxon>Bacteria</taxon>
        <taxon>Bacillati</taxon>
        <taxon>Actinomycetota</taxon>
        <taxon>Actinomycetes</taxon>
        <taxon>Jiangellales</taxon>
        <taxon>Jiangellaceae</taxon>
        <taxon>Haloactinopolyspora</taxon>
    </lineage>
</organism>
<comment type="caution">
    <text evidence="8">The sequence shown here is derived from an EMBL/GenBank/DDBJ whole genome shotgun (WGS) entry which is preliminary data.</text>
</comment>